<evidence type="ECO:0000256" key="1">
    <source>
        <dbReference type="ARBA" id="ARBA00004992"/>
    </source>
</evidence>
<dbReference type="GO" id="GO:0005739">
    <property type="term" value="C:mitochondrion"/>
    <property type="evidence" value="ECO:0007669"/>
    <property type="project" value="TreeGrafter"/>
</dbReference>
<keyword evidence="7" id="KW-1185">Reference proteome</keyword>
<dbReference type="GO" id="GO:0006235">
    <property type="term" value="P:dTTP biosynthetic process"/>
    <property type="evidence" value="ECO:0007669"/>
    <property type="project" value="UniProtKB-UniPathway"/>
</dbReference>
<comment type="pathway">
    <text evidence="1">Pyrimidine metabolism; dTTP biosynthesis.</text>
</comment>
<dbReference type="GO" id="GO:0032259">
    <property type="term" value="P:methylation"/>
    <property type="evidence" value="ECO:0007669"/>
    <property type="project" value="UniProtKB-KW"/>
</dbReference>
<dbReference type="InterPro" id="IPR045097">
    <property type="entry name" value="Thymidate_synth/dCMP_Mease"/>
</dbReference>
<keyword evidence="3" id="KW-0489">Methyltransferase</keyword>
<name>A0A0B1S7C3_OESDE</name>
<reference evidence="6 7" key="1">
    <citation type="submission" date="2014-03" db="EMBL/GenBank/DDBJ databases">
        <title>Draft genome of the hookworm Oesophagostomum dentatum.</title>
        <authorList>
            <person name="Mitreva M."/>
        </authorList>
    </citation>
    <scope>NUCLEOTIDE SEQUENCE [LARGE SCALE GENOMIC DNA]</scope>
    <source>
        <strain evidence="6 7">OD-Hann</strain>
    </source>
</reference>
<dbReference type="Proteomes" id="UP000053660">
    <property type="component" value="Unassembled WGS sequence"/>
</dbReference>
<evidence type="ECO:0000256" key="3">
    <source>
        <dbReference type="ARBA" id="ARBA00022603"/>
    </source>
</evidence>
<evidence type="ECO:0000259" key="5">
    <source>
        <dbReference type="Pfam" id="PF00303"/>
    </source>
</evidence>
<dbReference type="AlphaFoldDB" id="A0A0B1S7C3"/>
<proteinExistence type="predicted"/>
<dbReference type="InterPro" id="IPR023451">
    <property type="entry name" value="Thymidate_synth/dCMP_Mease_dom"/>
</dbReference>
<dbReference type="PANTHER" id="PTHR11548:SF2">
    <property type="entry name" value="THYMIDYLATE SYNTHASE"/>
    <property type="match status" value="1"/>
</dbReference>
<dbReference type="GO" id="GO:0004799">
    <property type="term" value="F:thymidylate synthase activity"/>
    <property type="evidence" value="ECO:0007669"/>
    <property type="project" value="TreeGrafter"/>
</dbReference>
<keyword evidence="4" id="KW-0808">Transferase</keyword>
<sequence>MAGDLVHILGDAHIYVNHLDALKTQLERTPTAFPTVEFAEGIKSIDDFTFDKIILKDYKPQATIKMDMAV</sequence>
<evidence type="ECO:0000313" key="6">
    <source>
        <dbReference type="EMBL" id="KHJ81178.1"/>
    </source>
</evidence>
<dbReference type="Pfam" id="PF00303">
    <property type="entry name" value="Thymidylat_synt"/>
    <property type="match status" value="1"/>
</dbReference>
<feature type="domain" description="Thymidylate synthase/dCMP hydroxymethylase" evidence="5">
    <location>
        <begin position="2"/>
        <end position="70"/>
    </location>
</feature>
<dbReference type="SUPFAM" id="SSF55831">
    <property type="entry name" value="Thymidylate synthase/dCMP hydroxymethylase"/>
    <property type="match status" value="1"/>
</dbReference>
<evidence type="ECO:0000256" key="2">
    <source>
        <dbReference type="ARBA" id="ARBA00015931"/>
    </source>
</evidence>
<protein>
    <recommendedName>
        <fullName evidence="2">Thymidylate synthase</fullName>
    </recommendedName>
</protein>
<dbReference type="UniPathway" id="UPA00575"/>
<dbReference type="OrthoDB" id="766at2759"/>
<dbReference type="GO" id="GO:0005829">
    <property type="term" value="C:cytosol"/>
    <property type="evidence" value="ECO:0007669"/>
    <property type="project" value="TreeGrafter"/>
</dbReference>
<evidence type="ECO:0000313" key="7">
    <source>
        <dbReference type="Proteomes" id="UP000053660"/>
    </source>
</evidence>
<dbReference type="PANTHER" id="PTHR11548">
    <property type="entry name" value="THYMIDYLATE SYNTHASE 1"/>
    <property type="match status" value="1"/>
</dbReference>
<dbReference type="GO" id="GO:0006231">
    <property type="term" value="P:dTMP biosynthetic process"/>
    <property type="evidence" value="ECO:0007669"/>
    <property type="project" value="TreeGrafter"/>
</dbReference>
<dbReference type="EMBL" id="KN592991">
    <property type="protein sequence ID" value="KHJ81178.1"/>
    <property type="molecule type" value="Genomic_DNA"/>
</dbReference>
<accession>A0A0B1S7C3</accession>
<gene>
    <name evidence="6" type="ORF">OESDEN_19136</name>
</gene>
<dbReference type="InterPro" id="IPR036926">
    <property type="entry name" value="Thymidate_synth/dCMP_Mease_sf"/>
</dbReference>
<dbReference type="Gene3D" id="3.30.572.10">
    <property type="entry name" value="Thymidylate synthase/dCMP hydroxymethylase domain"/>
    <property type="match status" value="1"/>
</dbReference>
<evidence type="ECO:0000256" key="4">
    <source>
        <dbReference type="ARBA" id="ARBA00022679"/>
    </source>
</evidence>
<organism evidence="6 7">
    <name type="scientific">Oesophagostomum dentatum</name>
    <name type="common">Nodular worm</name>
    <dbReference type="NCBI Taxonomy" id="61180"/>
    <lineage>
        <taxon>Eukaryota</taxon>
        <taxon>Metazoa</taxon>
        <taxon>Ecdysozoa</taxon>
        <taxon>Nematoda</taxon>
        <taxon>Chromadorea</taxon>
        <taxon>Rhabditida</taxon>
        <taxon>Rhabditina</taxon>
        <taxon>Rhabditomorpha</taxon>
        <taxon>Strongyloidea</taxon>
        <taxon>Strongylidae</taxon>
        <taxon>Oesophagostomum</taxon>
    </lineage>
</organism>